<keyword evidence="2" id="KW-1185">Reference proteome</keyword>
<name>A0ABS7F9S2_9NEIS</name>
<dbReference type="Proteomes" id="UP000711178">
    <property type="component" value="Unassembled WGS sequence"/>
</dbReference>
<sequence length="107" mass="11560">MRHSAESVLRTLADHVRSTSGCFIKIGPELAGTNETQEKQGQILLLATELENLANNAAEGHAISYRQFETVLQQLHKLGFFPEAGLVSQIAQALVSSGAFDDGQHLS</sequence>
<gene>
    <name evidence="1" type="ORF">KIF53_04305</name>
</gene>
<comment type="caution">
    <text evidence="1">The sequence shown here is derived from an EMBL/GenBank/DDBJ whole genome shotgun (WGS) entry which is preliminary data.</text>
</comment>
<protein>
    <submittedName>
        <fullName evidence="1">Uncharacterized protein</fullName>
    </submittedName>
</protein>
<accession>A0ABS7F9S2</accession>
<dbReference type="GeneID" id="89686981"/>
<organism evidence="1 2">
    <name type="scientific">Chromobacterium subtsugae</name>
    <dbReference type="NCBI Taxonomy" id="251747"/>
    <lineage>
        <taxon>Bacteria</taxon>
        <taxon>Pseudomonadati</taxon>
        <taxon>Pseudomonadota</taxon>
        <taxon>Betaproteobacteria</taxon>
        <taxon>Neisseriales</taxon>
        <taxon>Chromobacteriaceae</taxon>
        <taxon>Chromobacterium</taxon>
    </lineage>
</organism>
<evidence type="ECO:0000313" key="1">
    <source>
        <dbReference type="EMBL" id="MBW8286844.1"/>
    </source>
</evidence>
<dbReference type="EMBL" id="JAHDTB010000002">
    <property type="protein sequence ID" value="MBW8286844.1"/>
    <property type="molecule type" value="Genomic_DNA"/>
</dbReference>
<proteinExistence type="predicted"/>
<evidence type="ECO:0000313" key="2">
    <source>
        <dbReference type="Proteomes" id="UP000711178"/>
    </source>
</evidence>
<dbReference type="RefSeq" id="WP_146008456.1">
    <property type="nucleotide sequence ID" value="NZ_CP142381.1"/>
</dbReference>
<reference evidence="1 2" key="1">
    <citation type="submission" date="2021-05" db="EMBL/GenBank/DDBJ databases">
        <title>Draft Whole Genome Sequencing Of Biosensor Chromobacterium violaceum Strain CV026 Reveals A Regulatory RNA In Chromobacterium violaceum Phenotype Regulatory Network.</title>
        <authorList>
            <person name="Hong K.W."/>
            <person name="Chan K.G."/>
            <person name="Chang C.-Y."/>
        </authorList>
    </citation>
    <scope>NUCLEOTIDE SEQUENCE [LARGE SCALE GENOMIC DNA]</scope>
    <source>
        <strain evidence="1 2">ATCC 31532</strain>
    </source>
</reference>